<evidence type="ECO:0000313" key="1">
    <source>
        <dbReference type="EMBL" id="MBH9575274.1"/>
    </source>
</evidence>
<organism evidence="1 2">
    <name type="scientific">Inhella proteolytica</name>
    <dbReference type="NCBI Taxonomy" id="2795029"/>
    <lineage>
        <taxon>Bacteria</taxon>
        <taxon>Pseudomonadati</taxon>
        <taxon>Pseudomonadota</taxon>
        <taxon>Betaproteobacteria</taxon>
        <taxon>Burkholderiales</taxon>
        <taxon>Sphaerotilaceae</taxon>
        <taxon>Inhella</taxon>
    </lineage>
</organism>
<protein>
    <submittedName>
        <fullName evidence="1">Uncharacterized protein</fullName>
    </submittedName>
</protein>
<sequence length="237" mass="25877">MNQPRWLVEITGDKFHLEDLPAFFPDGDMYVVLEGERYYIVGSALEVAADHAEVRALALARLEIFAGAMKLLFGHYKTPILAGTYREHSDGRRDAFASGMVAELTIFSKVRANLDGATGPTQAQALATASMQNKALTIAMILWADEARTWPRLYRILDEIEEGLGNTVSNLDLCSGNQRERFMRSANCPSVAGLDARHSAGNKIPPTKPMTLVEATKFMQGVMLKALSSIGSRGADG</sequence>
<comment type="caution">
    <text evidence="1">The sequence shown here is derived from an EMBL/GenBank/DDBJ whole genome shotgun (WGS) entry which is preliminary data.</text>
</comment>
<gene>
    <name evidence="1" type="ORF">I7X39_00010</name>
</gene>
<dbReference type="EMBL" id="JAEDAK010000001">
    <property type="protein sequence ID" value="MBH9575274.1"/>
    <property type="molecule type" value="Genomic_DNA"/>
</dbReference>
<dbReference type="AlphaFoldDB" id="A0A931IWZ0"/>
<dbReference type="Proteomes" id="UP000613266">
    <property type="component" value="Unassembled WGS sequence"/>
</dbReference>
<dbReference type="RefSeq" id="WP_198108902.1">
    <property type="nucleotide sequence ID" value="NZ_JAEDAK010000001.1"/>
</dbReference>
<evidence type="ECO:0000313" key="2">
    <source>
        <dbReference type="Proteomes" id="UP000613266"/>
    </source>
</evidence>
<name>A0A931IWZ0_9BURK</name>
<accession>A0A931IWZ0</accession>
<reference evidence="1" key="1">
    <citation type="submission" date="2020-12" db="EMBL/GenBank/DDBJ databases">
        <title>The genome sequence of Inhella sp. 1Y17.</title>
        <authorList>
            <person name="Liu Y."/>
        </authorList>
    </citation>
    <scope>NUCLEOTIDE SEQUENCE</scope>
    <source>
        <strain evidence="1">1Y17</strain>
    </source>
</reference>
<proteinExistence type="predicted"/>
<keyword evidence="2" id="KW-1185">Reference proteome</keyword>